<dbReference type="Proteomes" id="UP001158067">
    <property type="component" value="Unassembled WGS sequence"/>
</dbReference>
<evidence type="ECO:0000256" key="11">
    <source>
        <dbReference type="ARBA" id="ARBA00049091"/>
    </source>
</evidence>
<feature type="domain" description="Thioredoxin" evidence="13">
    <location>
        <begin position="74"/>
        <end position="244"/>
    </location>
</feature>
<comment type="similarity">
    <text evidence="9">Belongs to the peroxiredoxin family. BCP/PrxQ subfamily.</text>
</comment>
<keyword evidence="3" id="KW-0575">Peroxidase</keyword>
<keyword evidence="15" id="KW-1185">Reference proteome</keyword>
<keyword evidence="4" id="KW-0049">Antioxidant</keyword>
<comment type="function">
    <text evidence="1">Thiol-specific peroxidase that catalyzes the reduction of hydrogen peroxide and organic hydroperoxides to water and alcohols, respectively. Plays a role in cell protection against oxidative stress by detoxifying peroxides and as sensor of hydrogen peroxide-mediated signaling events.</text>
</comment>
<dbReference type="SUPFAM" id="SSF52833">
    <property type="entry name" value="Thioredoxin-like"/>
    <property type="match status" value="1"/>
</dbReference>
<evidence type="ECO:0000256" key="10">
    <source>
        <dbReference type="ARBA" id="ARBA00042639"/>
    </source>
</evidence>
<dbReference type="InterPro" id="IPR050924">
    <property type="entry name" value="Peroxiredoxin_BCP/PrxQ"/>
</dbReference>
<keyword evidence="5" id="KW-0560">Oxidoreductase</keyword>
<dbReference type="RefSeq" id="WP_283431195.1">
    <property type="nucleotide sequence ID" value="NZ_FXUG01000001.1"/>
</dbReference>
<feature type="chain" id="PRO_5046052965" description="thioredoxin-dependent peroxiredoxin" evidence="12">
    <location>
        <begin position="24"/>
        <end position="244"/>
    </location>
</feature>
<name>A0ABY1PS04_9BACT</name>
<evidence type="ECO:0000256" key="7">
    <source>
        <dbReference type="ARBA" id="ARBA00023284"/>
    </source>
</evidence>
<evidence type="ECO:0000256" key="6">
    <source>
        <dbReference type="ARBA" id="ARBA00023157"/>
    </source>
</evidence>
<evidence type="ECO:0000313" key="14">
    <source>
        <dbReference type="EMBL" id="SMP44005.1"/>
    </source>
</evidence>
<dbReference type="EMBL" id="FXUG01000001">
    <property type="protein sequence ID" value="SMP44005.1"/>
    <property type="molecule type" value="Genomic_DNA"/>
</dbReference>
<protein>
    <recommendedName>
        <fullName evidence="2">thioredoxin-dependent peroxiredoxin</fullName>
        <ecNumber evidence="2">1.11.1.24</ecNumber>
    </recommendedName>
    <alternativeName>
        <fullName evidence="8">Thioredoxin peroxidase</fullName>
    </alternativeName>
    <alternativeName>
        <fullName evidence="10">Thioredoxin-dependent peroxiredoxin Bcp</fullName>
    </alternativeName>
</protein>
<evidence type="ECO:0000313" key="15">
    <source>
        <dbReference type="Proteomes" id="UP001158067"/>
    </source>
</evidence>
<keyword evidence="12" id="KW-0732">Signal</keyword>
<evidence type="ECO:0000256" key="12">
    <source>
        <dbReference type="SAM" id="SignalP"/>
    </source>
</evidence>
<accession>A0ABY1PS04</accession>
<dbReference type="PANTHER" id="PTHR42801:SF7">
    <property type="entry name" value="SLL1159 PROTEIN"/>
    <property type="match status" value="1"/>
</dbReference>
<dbReference type="PROSITE" id="PS51352">
    <property type="entry name" value="THIOREDOXIN_2"/>
    <property type="match status" value="1"/>
</dbReference>
<evidence type="ECO:0000256" key="4">
    <source>
        <dbReference type="ARBA" id="ARBA00022862"/>
    </source>
</evidence>
<evidence type="ECO:0000256" key="8">
    <source>
        <dbReference type="ARBA" id="ARBA00032824"/>
    </source>
</evidence>
<evidence type="ECO:0000256" key="2">
    <source>
        <dbReference type="ARBA" id="ARBA00013017"/>
    </source>
</evidence>
<feature type="signal peptide" evidence="12">
    <location>
        <begin position="1"/>
        <end position="23"/>
    </location>
</feature>
<evidence type="ECO:0000256" key="1">
    <source>
        <dbReference type="ARBA" id="ARBA00003330"/>
    </source>
</evidence>
<gene>
    <name evidence="14" type="ORF">SAMN06265222_1011053</name>
</gene>
<evidence type="ECO:0000256" key="3">
    <source>
        <dbReference type="ARBA" id="ARBA00022559"/>
    </source>
</evidence>
<reference evidence="14 15" key="1">
    <citation type="submission" date="2017-05" db="EMBL/GenBank/DDBJ databases">
        <authorList>
            <person name="Varghese N."/>
            <person name="Submissions S."/>
        </authorList>
    </citation>
    <scope>NUCLEOTIDE SEQUENCE [LARGE SCALE GENOMIC DNA]</scope>
    <source>
        <strain evidence="14 15">DSM 25457</strain>
    </source>
</reference>
<evidence type="ECO:0000259" key="13">
    <source>
        <dbReference type="PROSITE" id="PS51352"/>
    </source>
</evidence>
<keyword evidence="7" id="KW-0676">Redox-active center</keyword>
<dbReference type="CDD" id="cd02970">
    <property type="entry name" value="PRX_like2"/>
    <property type="match status" value="1"/>
</dbReference>
<comment type="catalytic activity">
    <reaction evidence="11">
        <text>a hydroperoxide + [thioredoxin]-dithiol = an alcohol + [thioredoxin]-disulfide + H2O</text>
        <dbReference type="Rhea" id="RHEA:62620"/>
        <dbReference type="Rhea" id="RHEA-COMP:10698"/>
        <dbReference type="Rhea" id="RHEA-COMP:10700"/>
        <dbReference type="ChEBI" id="CHEBI:15377"/>
        <dbReference type="ChEBI" id="CHEBI:29950"/>
        <dbReference type="ChEBI" id="CHEBI:30879"/>
        <dbReference type="ChEBI" id="CHEBI:35924"/>
        <dbReference type="ChEBI" id="CHEBI:50058"/>
        <dbReference type="EC" id="1.11.1.24"/>
    </reaction>
</comment>
<comment type="caution">
    <text evidence="14">The sequence shown here is derived from an EMBL/GenBank/DDBJ whole genome shotgun (WGS) entry which is preliminary data.</text>
</comment>
<evidence type="ECO:0000256" key="9">
    <source>
        <dbReference type="ARBA" id="ARBA00038489"/>
    </source>
</evidence>
<dbReference type="Gene3D" id="3.40.30.10">
    <property type="entry name" value="Glutaredoxin"/>
    <property type="match status" value="1"/>
</dbReference>
<dbReference type="InterPro" id="IPR000866">
    <property type="entry name" value="AhpC/TSA"/>
</dbReference>
<dbReference type="PANTHER" id="PTHR42801">
    <property type="entry name" value="THIOREDOXIN-DEPENDENT PEROXIDE REDUCTASE"/>
    <property type="match status" value="1"/>
</dbReference>
<dbReference type="InterPro" id="IPR036249">
    <property type="entry name" value="Thioredoxin-like_sf"/>
</dbReference>
<dbReference type="Pfam" id="PF00578">
    <property type="entry name" value="AhpC-TSA"/>
    <property type="match status" value="1"/>
</dbReference>
<dbReference type="InterPro" id="IPR013766">
    <property type="entry name" value="Thioredoxin_domain"/>
</dbReference>
<evidence type="ECO:0000256" key="5">
    <source>
        <dbReference type="ARBA" id="ARBA00023002"/>
    </source>
</evidence>
<keyword evidence="6" id="KW-1015">Disulfide bond</keyword>
<organism evidence="14 15">
    <name type="scientific">Neorhodopirellula lusitana</name>
    <dbReference type="NCBI Taxonomy" id="445327"/>
    <lineage>
        <taxon>Bacteria</taxon>
        <taxon>Pseudomonadati</taxon>
        <taxon>Planctomycetota</taxon>
        <taxon>Planctomycetia</taxon>
        <taxon>Pirellulales</taxon>
        <taxon>Pirellulaceae</taxon>
        <taxon>Neorhodopirellula</taxon>
    </lineage>
</organism>
<proteinExistence type="inferred from homology"/>
<dbReference type="EC" id="1.11.1.24" evidence="2"/>
<sequence>MRLKLSLGMFVVGLSFMGQAVHADDHATSQEPSMKAQLQALADGASKRIPADKLVKYKAAIETVKASGVEASAKQVGDQAADGVMPTWKGDSIRLSDAWQEGPVVLMWYRGGWCPYCNIQLRAMQKQLDTLGQAGAKLIVVSPELPAKAKETAEANDLSMVAAHDKNNQLARKYGIVFELPDSIADGYAPRLLEYNGSTASELPLSATYVIDTNGKITYAFLDADYKNRAAPKEIIAAVKAISK</sequence>